<dbReference type="Gene3D" id="1.10.1200.10">
    <property type="entry name" value="ACP-like"/>
    <property type="match status" value="1"/>
</dbReference>
<dbReference type="FunFam" id="1.10.1200.10:FF:000007">
    <property type="entry name" value="Probable polyketide synthase pks17"/>
    <property type="match status" value="1"/>
</dbReference>
<dbReference type="PROSITE" id="PS00606">
    <property type="entry name" value="KS3_1"/>
    <property type="match status" value="1"/>
</dbReference>
<dbReference type="CDD" id="cd00833">
    <property type="entry name" value="PKS"/>
    <property type="match status" value="1"/>
</dbReference>
<dbReference type="InterPro" id="IPR006162">
    <property type="entry name" value="Ppantetheine_attach_site"/>
</dbReference>
<protein>
    <submittedName>
        <fullName evidence="11">Acyl transferase domain-containing protein</fullName>
    </submittedName>
</protein>
<dbReference type="Pfam" id="PF00698">
    <property type="entry name" value="Acyl_transf_1"/>
    <property type="match status" value="1"/>
</dbReference>
<dbReference type="FunFam" id="3.40.366.10:FF:000002">
    <property type="entry name" value="Probable polyketide synthase 2"/>
    <property type="match status" value="1"/>
</dbReference>
<dbReference type="CDD" id="cd08952">
    <property type="entry name" value="KR_1_SDR_x"/>
    <property type="match status" value="1"/>
</dbReference>
<comment type="cofactor">
    <cofactor evidence="1">
        <name>pantetheine 4'-phosphate</name>
        <dbReference type="ChEBI" id="CHEBI:47942"/>
    </cofactor>
</comment>
<feature type="domain" description="Ketosynthase family 3 (KS3)" evidence="10">
    <location>
        <begin position="37"/>
        <end position="465"/>
    </location>
</feature>
<dbReference type="SUPFAM" id="SSF51735">
    <property type="entry name" value="NAD(P)-binding Rossmann-fold domains"/>
    <property type="match status" value="2"/>
</dbReference>
<dbReference type="PANTHER" id="PTHR43775:SF51">
    <property type="entry name" value="INACTIVE PHENOLPHTHIOCEROL SYNTHESIS POLYKETIDE SYNTHASE TYPE I PKS1-RELATED"/>
    <property type="match status" value="1"/>
</dbReference>
<evidence type="ECO:0000256" key="4">
    <source>
        <dbReference type="ARBA" id="ARBA00022679"/>
    </source>
</evidence>
<dbReference type="GO" id="GO:0033068">
    <property type="term" value="P:macrolide biosynthetic process"/>
    <property type="evidence" value="ECO:0007669"/>
    <property type="project" value="UniProtKB-ARBA"/>
</dbReference>
<keyword evidence="7" id="KW-0012">Acyltransferase</keyword>
<dbReference type="EMBL" id="JACHDB010000001">
    <property type="protein sequence ID" value="MBB5431478.1"/>
    <property type="molecule type" value="Genomic_DNA"/>
</dbReference>
<organism evidence="11 12">
    <name type="scientific">Nocardiopsis composta</name>
    <dbReference type="NCBI Taxonomy" id="157465"/>
    <lineage>
        <taxon>Bacteria</taxon>
        <taxon>Bacillati</taxon>
        <taxon>Actinomycetota</taxon>
        <taxon>Actinomycetes</taxon>
        <taxon>Streptosporangiales</taxon>
        <taxon>Nocardiopsidaceae</taxon>
        <taxon>Nocardiopsis</taxon>
    </lineage>
</organism>
<comment type="caution">
    <text evidence="11">The sequence shown here is derived from an EMBL/GenBank/DDBJ whole genome shotgun (WGS) entry which is preliminary data.</text>
</comment>
<dbReference type="Pfam" id="PF02801">
    <property type="entry name" value="Ketoacyl-synt_C"/>
    <property type="match status" value="1"/>
</dbReference>
<dbReference type="Proteomes" id="UP000572635">
    <property type="component" value="Unassembled WGS sequence"/>
</dbReference>
<dbReference type="GO" id="GO:0004315">
    <property type="term" value="F:3-oxoacyl-[acyl-carrier-protein] synthase activity"/>
    <property type="evidence" value="ECO:0007669"/>
    <property type="project" value="InterPro"/>
</dbReference>
<dbReference type="GO" id="GO:0031177">
    <property type="term" value="F:phosphopantetheine binding"/>
    <property type="evidence" value="ECO:0007669"/>
    <property type="project" value="InterPro"/>
</dbReference>
<dbReference type="InterPro" id="IPR036736">
    <property type="entry name" value="ACP-like_sf"/>
</dbReference>
<evidence type="ECO:0000259" key="9">
    <source>
        <dbReference type="PROSITE" id="PS50075"/>
    </source>
</evidence>
<dbReference type="Pfam" id="PF08990">
    <property type="entry name" value="Docking"/>
    <property type="match status" value="1"/>
</dbReference>
<evidence type="ECO:0000256" key="5">
    <source>
        <dbReference type="ARBA" id="ARBA00023194"/>
    </source>
</evidence>
<dbReference type="InterPro" id="IPR036291">
    <property type="entry name" value="NAD(P)-bd_dom_sf"/>
</dbReference>
<sequence length="1596" mass="164936">MENANGNEARLREYLKRVTAELQQSGRRVRELEERAHEPVAIVGMACRLPGGVESPEDLWRLVASGTDTITGFPDDRGWDARGLYDPDPDSAGRTYCRSGGFLEGAADFDPGFFGISPREALAMDPQQRLSLTLAWEAIERAGIVPRSVRGERVGVFMGAWHTGYGAGEQEPPAGLEGHLVSGAALGFVAGRVSYVLGFDGPAVTVDTACSSSLVALHQAVRALRGGECDMALAGGVTVMPNPDLFVQFSRQRGLAPDGRCKAFAAGADGFGPAEGAATLLVERLSDARRNGHPVLAVVRGSAINQDGASNGLTAPNGRSQRKVILAALADARLEPADVDAVEAHGTGTPLGDPIEVQALQEAYGRDRGGRGALRIGSLKSNVGHTQGAAGAAGVIKMVMALRGGVLPRTLHAEEPSPRIDWEAGAVEVLADEAPWPAGDAERPRRFGVSSFGISGTNAHVIIEEPSAAAEAEGAGEAAASPFGPAAVPWTLSAKAEESLGAQVERFEGFLAGRADLDPVDVGFSLAAGRSVFEHRAFALAGEAGRGEWVRGSVAGSGRTVFVFPGQGSQWIGMGAELLDSSSVFAEAIAECEAVFAGLVDWSLTDVLRGVEGSASLERVDVVQPALFAVMIGLARVWRSLGVEPDAVLGHSQGEIAAAHVAGALSLEDAARVVILRSQALRVLAGSGGMVSIAAPRTEVEQIIADRDGLSIAVVNGPEATVVSGDAHLLDGLAAECETAGLRARRIPVDYASHSTHVERIQGELHDLLAGIEPQRSEISFFSSLEGDWIEDTTALDATYWYRNLREPVLFGPAVEKLKNEGYLFFVETSPHPVLLMALPDDVIGIGSLRRDEGGPDRLLLSAGEGWTSGLAIDWASLFADTGAKRVDLPTYAFQRERYWLDSVPAARRPAASLDDWRYTVAWTPAAPAHAASPGAEAEPPAPSGRWLVLAPEARDGDASAIADLLKSYGAVPEVLRTDAATGTDRTALARRAAEAAASGPLGGVLLLVPAGDQEGASAAVPVGVHTAATAVQAMADAGIGAPLWCVTRGAVSAVRTDPPADPGQAAVWGLGRVAALEHPDLWGGLIDLPDALGAEAAPVFAAVLGGAYGAEDQIALRGPGALVRRLTRAPAGAAPDAGPRLSGAPEDPGAVLVTGAFGALGGHVARRLAAEGVHRLVLVGRRGAETPGAEGLIAELRAAGAEVTAAACDVGDRDQVAALIDGVRGSGPRLSAVVHAAGVPGGEPVVRLTGDALDRVLRAKTAGARHLDELTRGLGLDAFVLFSSNAGVWGSGGQSGYAAANAYLDALAERRRAAGEHALSVAWGLWDGDGMGGAADGDYWHRRGVRPMPPEAATDSLWSAVARDETFVAVADVDWERFADAFTVGRPSRLIRGVPEAARALDGAAAEGGGRDGSASSLAERLRALPAGEREPFLTELVRTEAAAVLGHASPSRVGEDRAFKEVGVDSLTAVELRNRMNAATGRRLPATLVFDHPTPRALAAHLHGLLVPGGAAAGGESAEEERVREALAGIPVGRLREAGLLDRLLALADEADRSPASTVPADGGGEGAPSADGPDIDALDADSLVRLALGGADT</sequence>
<dbReference type="InterPro" id="IPR014031">
    <property type="entry name" value="Ketoacyl_synth_C"/>
</dbReference>
<dbReference type="Pfam" id="PF00550">
    <property type="entry name" value="PP-binding"/>
    <property type="match status" value="1"/>
</dbReference>
<dbReference type="InterPro" id="IPR016035">
    <property type="entry name" value="Acyl_Trfase/lysoPLipase"/>
</dbReference>
<keyword evidence="5" id="KW-0045">Antibiotic biosynthesis</keyword>
<dbReference type="InterPro" id="IPR036299">
    <property type="entry name" value="Polyketide_synth_docking_sf"/>
</dbReference>
<gene>
    <name evidence="11" type="ORF">HDA36_001562</name>
</gene>
<evidence type="ECO:0000256" key="6">
    <source>
        <dbReference type="ARBA" id="ARBA00023268"/>
    </source>
</evidence>
<dbReference type="InterPro" id="IPR020841">
    <property type="entry name" value="PKS_Beta-ketoAc_synthase_dom"/>
</dbReference>
<dbReference type="Gene3D" id="3.40.50.720">
    <property type="entry name" value="NAD(P)-binding Rossmann-like Domain"/>
    <property type="match status" value="1"/>
</dbReference>
<dbReference type="PROSITE" id="PS00012">
    <property type="entry name" value="PHOSPHOPANTETHEINE"/>
    <property type="match status" value="1"/>
</dbReference>
<dbReference type="RefSeq" id="WP_184391180.1">
    <property type="nucleotide sequence ID" value="NZ_JACHDB010000001.1"/>
</dbReference>
<dbReference type="Pfam" id="PF00109">
    <property type="entry name" value="ketoacyl-synt"/>
    <property type="match status" value="1"/>
</dbReference>
<feature type="region of interest" description="Disordered" evidence="8">
    <location>
        <begin position="1554"/>
        <end position="1579"/>
    </location>
</feature>
<evidence type="ECO:0000313" key="11">
    <source>
        <dbReference type="EMBL" id="MBB5431478.1"/>
    </source>
</evidence>
<dbReference type="SMART" id="SM00825">
    <property type="entry name" value="PKS_KS"/>
    <property type="match status" value="1"/>
</dbReference>
<reference evidence="11 12" key="1">
    <citation type="submission" date="2020-08" db="EMBL/GenBank/DDBJ databases">
        <title>Sequencing the genomes of 1000 actinobacteria strains.</title>
        <authorList>
            <person name="Klenk H.-P."/>
        </authorList>
    </citation>
    <scope>NUCLEOTIDE SEQUENCE [LARGE SCALE GENOMIC DNA]</scope>
    <source>
        <strain evidence="11 12">DSM 44551</strain>
    </source>
</reference>
<dbReference type="InterPro" id="IPR018201">
    <property type="entry name" value="Ketoacyl_synth_AS"/>
</dbReference>
<dbReference type="InterPro" id="IPR016036">
    <property type="entry name" value="Malonyl_transacylase_ACP-bd"/>
</dbReference>
<dbReference type="InterPro" id="IPR032821">
    <property type="entry name" value="PKS_assoc"/>
</dbReference>
<evidence type="ECO:0000256" key="7">
    <source>
        <dbReference type="ARBA" id="ARBA00023315"/>
    </source>
</evidence>
<dbReference type="SMART" id="SM00822">
    <property type="entry name" value="PKS_KR"/>
    <property type="match status" value="1"/>
</dbReference>
<feature type="domain" description="Carrier" evidence="9">
    <location>
        <begin position="1433"/>
        <end position="1508"/>
    </location>
</feature>
<evidence type="ECO:0000256" key="2">
    <source>
        <dbReference type="ARBA" id="ARBA00022450"/>
    </source>
</evidence>
<dbReference type="SUPFAM" id="SSF53901">
    <property type="entry name" value="Thiolase-like"/>
    <property type="match status" value="1"/>
</dbReference>
<dbReference type="SUPFAM" id="SSF47336">
    <property type="entry name" value="ACP-like"/>
    <property type="match status" value="1"/>
</dbReference>
<dbReference type="InterPro" id="IPR050091">
    <property type="entry name" value="PKS_NRPS_Biosynth_Enz"/>
</dbReference>
<dbReference type="SMART" id="SM00827">
    <property type="entry name" value="PKS_AT"/>
    <property type="match status" value="1"/>
</dbReference>
<dbReference type="PROSITE" id="PS52004">
    <property type="entry name" value="KS3_2"/>
    <property type="match status" value="1"/>
</dbReference>
<evidence type="ECO:0000256" key="8">
    <source>
        <dbReference type="SAM" id="MobiDB-lite"/>
    </source>
</evidence>
<dbReference type="Pfam" id="PF08659">
    <property type="entry name" value="KR"/>
    <property type="match status" value="1"/>
</dbReference>
<dbReference type="SMART" id="SM01294">
    <property type="entry name" value="PKS_PP_betabranch"/>
    <property type="match status" value="1"/>
</dbReference>
<evidence type="ECO:0000313" key="12">
    <source>
        <dbReference type="Proteomes" id="UP000572635"/>
    </source>
</evidence>
<dbReference type="InterPro" id="IPR057326">
    <property type="entry name" value="KR_dom"/>
</dbReference>
<dbReference type="InterPro" id="IPR001227">
    <property type="entry name" value="Ac_transferase_dom_sf"/>
</dbReference>
<dbReference type="SMART" id="SM00823">
    <property type="entry name" value="PKS_PP"/>
    <property type="match status" value="1"/>
</dbReference>
<evidence type="ECO:0000259" key="10">
    <source>
        <dbReference type="PROSITE" id="PS52004"/>
    </source>
</evidence>
<dbReference type="FunFam" id="3.40.47.10:FF:000019">
    <property type="entry name" value="Polyketide synthase type I"/>
    <property type="match status" value="1"/>
</dbReference>
<dbReference type="SUPFAM" id="SSF101173">
    <property type="entry name" value="Docking domain B of the erythromycin polyketide synthase (DEBS)"/>
    <property type="match status" value="1"/>
</dbReference>
<dbReference type="Gene3D" id="3.30.70.3290">
    <property type="match status" value="1"/>
</dbReference>
<dbReference type="InterPro" id="IPR009081">
    <property type="entry name" value="PP-bd_ACP"/>
</dbReference>
<dbReference type="Pfam" id="PF16197">
    <property type="entry name" value="KAsynt_C_assoc"/>
    <property type="match status" value="1"/>
</dbReference>
<evidence type="ECO:0000256" key="3">
    <source>
        <dbReference type="ARBA" id="ARBA00022553"/>
    </source>
</evidence>
<dbReference type="Gene3D" id="3.40.47.10">
    <property type="match status" value="1"/>
</dbReference>
<accession>A0A7W8QKH7</accession>
<dbReference type="PROSITE" id="PS50075">
    <property type="entry name" value="CARRIER"/>
    <property type="match status" value="1"/>
</dbReference>
<dbReference type="SUPFAM" id="SSF55048">
    <property type="entry name" value="Probable ACP-binding domain of malonyl-CoA ACP transacylase"/>
    <property type="match status" value="1"/>
</dbReference>
<dbReference type="PANTHER" id="PTHR43775">
    <property type="entry name" value="FATTY ACID SYNTHASE"/>
    <property type="match status" value="1"/>
</dbReference>
<dbReference type="Gene3D" id="3.40.366.10">
    <property type="entry name" value="Malonyl-Coenzyme A Acyl Carrier Protein, domain 2"/>
    <property type="match status" value="1"/>
</dbReference>
<keyword evidence="12" id="KW-1185">Reference proteome</keyword>
<dbReference type="GO" id="GO:0006633">
    <property type="term" value="P:fatty acid biosynthetic process"/>
    <property type="evidence" value="ECO:0007669"/>
    <property type="project" value="InterPro"/>
</dbReference>
<dbReference type="InterPro" id="IPR020806">
    <property type="entry name" value="PKS_PP-bd"/>
</dbReference>
<keyword evidence="3" id="KW-0597">Phosphoprotein</keyword>
<keyword evidence="2" id="KW-0596">Phosphopantetheine</keyword>
<dbReference type="SUPFAM" id="SSF52151">
    <property type="entry name" value="FabD/lysophospholipase-like"/>
    <property type="match status" value="1"/>
</dbReference>
<dbReference type="GO" id="GO:0004312">
    <property type="term" value="F:fatty acid synthase activity"/>
    <property type="evidence" value="ECO:0007669"/>
    <property type="project" value="TreeGrafter"/>
</dbReference>
<dbReference type="InterPro" id="IPR015083">
    <property type="entry name" value="NorB/c/GfsB-D-like_docking"/>
</dbReference>
<dbReference type="InterPro" id="IPR014030">
    <property type="entry name" value="Ketoacyl_synth_N"/>
</dbReference>
<evidence type="ECO:0000256" key="1">
    <source>
        <dbReference type="ARBA" id="ARBA00001957"/>
    </source>
</evidence>
<dbReference type="InterPro" id="IPR016039">
    <property type="entry name" value="Thiolase-like"/>
</dbReference>
<keyword evidence="6" id="KW-0511">Multifunctional enzyme</keyword>
<keyword evidence="4 11" id="KW-0808">Transferase</keyword>
<dbReference type="InterPro" id="IPR014043">
    <property type="entry name" value="Acyl_transferase_dom"/>
</dbReference>
<name>A0A7W8QKH7_9ACTN</name>
<dbReference type="InterPro" id="IPR013968">
    <property type="entry name" value="PKS_KR"/>
</dbReference>
<proteinExistence type="predicted"/>